<organism evidence="4 5">
    <name type="scientific">Cellulomonas biazotea</name>
    <dbReference type="NCBI Taxonomy" id="1709"/>
    <lineage>
        <taxon>Bacteria</taxon>
        <taxon>Bacillati</taxon>
        <taxon>Actinomycetota</taxon>
        <taxon>Actinomycetes</taxon>
        <taxon>Micrococcales</taxon>
        <taxon>Cellulomonadaceae</taxon>
        <taxon>Cellulomonas</taxon>
    </lineage>
</organism>
<dbReference type="RefSeq" id="WP_246013221.1">
    <property type="nucleotide sequence ID" value="NZ_BIMR01000127.1"/>
</dbReference>
<dbReference type="InterPro" id="IPR000182">
    <property type="entry name" value="GNAT_dom"/>
</dbReference>
<evidence type="ECO:0000256" key="2">
    <source>
        <dbReference type="ARBA" id="ARBA00023315"/>
    </source>
</evidence>
<dbReference type="Pfam" id="PF00583">
    <property type="entry name" value="Acetyltransf_1"/>
    <property type="match status" value="1"/>
</dbReference>
<proteinExistence type="predicted"/>
<sequence>MTTTTLRVDADDPLRPDVLALLEQHLADMFATSPPESVHALDPDALTDPAVTFWTARDAAGVLLGTVALRELDAHGGELKSMRTVPAARGRGLGAALLDHALAVATSRGYRTVHLETGTQEYFAAARRLYERAGFAACPPFADYGPDPHSAFYRLDLSA</sequence>
<dbReference type="InterPro" id="IPR050832">
    <property type="entry name" value="Bact_Acetyltransf"/>
</dbReference>
<evidence type="ECO:0000259" key="3">
    <source>
        <dbReference type="PROSITE" id="PS51186"/>
    </source>
</evidence>
<name>A0A402DRJ6_9CELL</name>
<dbReference type="EMBL" id="BIMR01000127">
    <property type="protein sequence ID" value="GCE76728.1"/>
    <property type="molecule type" value="Genomic_DNA"/>
</dbReference>
<keyword evidence="1 4" id="KW-0808">Transferase</keyword>
<accession>A0A402DRJ6</accession>
<dbReference type="PANTHER" id="PTHR43877:SF5">
    <property type="entry name" value="BLL8307 PROTEIN"/>
    <property type="match status" value="1"/>
</dbReference>
<dbReference type="PANTHER" id="PTHR43877">
    <property type="entry name" value="AMINOALKYLPHOSPHONATE N-ACETYLTRANSFERASE-RELATED-RELATED"/>
    <property type="match status" value="1"/>
</dbReference>
<dbReference type="CDD" id="cd04301">
    <property type="entry name" value="NAT_SF"/>
    <property type="match status" value="1"/>
</dbReference>
<dbReference type="AlphaFoldDB" id="A0A402DRJ6"/>
<dbReference type="Proteomes" id="UP000289954">
    <property type="component" value="Unassembled WGS sequence"/>
</dbReference>
<feature type="domain" description="N-acetyltransferase" evidence="3">
    <location>
        <begin position="12"/>
        <end position="158"/>
    </location>
</feature>
<dbReference type="SUPFAM" id="SSF55729">
    <property type="entry name" value="Acyl-CoA N-acyltransferases (Nat)"/>
    <property type="match status" value="1"/>
</dbReference>
<evidence type="ECO:0000313" key="5">
    <source>
        <dbReference type="Proteomes" id="UP000289954"/>
    </source>
</evidence>
<comment type="caution">
    <text evidence="4">The sequence shown here is derived from an EMBL/GenBank/DDBJ whole genome shotgun (WGS) entry which is preliminary data.</text>
</comment>
<dbReference type="PROSITE" id="PS51186">
    <property type="entry name" value="GNAT"/>
    <property type="match status" value="1"/>
</dbReference>
<dbReference type="InterPro" id="IPR016181">
    <property type="entry name" value="Acyl_CoA_acyltransferase"/>
</dbReference>
<keyword evidence="2" id="KW-0012">Acyltransferase</keyword>
<evidence type="ECO:0000313" key="4">
    <source>
        <dbReference type="EMBL" id="GCE76728.1"/>
    </source>
</evidence>
<evidence type="ECO:0000256" key="1">
    <source>
        <dbReference type="ARBA" id="ARBA00022679"/>
    </source>
</evidence>
<protein>
    <submittedName>
        <fullName evidence="4">N-acetyltransferase</fullName>
    </submittedName>
</protein>
<dbReference type="GO" id="GO:0016747">
    <property type="term" value="F:acyltransferase activity, transferring groups other than amino-acyl groups"/>
    <property type="evidence" value="ECO:0007669"/>
    <property type="project" value="InterPro"/>
</dbReference>
<dbReference type="Gene3D" id="3.40.630.30">
    <property type="match status" value="1"/>
</dbReference>
<gene>
    <name evidence="4" type="ORF">CBZ_17840</name>
</gene>
<keyword evidence="5" id="KW-1185">Reference proteome</keyword>
<reference evidence="4 5" key="1">
    <citation type="submission" date="2019-01" db="EMBL/GenBank/DDBJ databases">
        <title>Draft genome sequence of Cellulomonas takizawaensis strain TKZ-21.</title>
        <authorList>
            <person name="Yamamura H."/>
            <person name="Hayashi T."/>
            <person name="Hamada M."/>
            <person name="Serisawa Y."/>
            <person name="Matsuyama K."/>
            <person name="Nakagawa Y."/>
            <person name="Otoguro M."/>
            <person name="Yanagida F."/>
            <person name="Hayakawa M."/>
        </authorList>
    </citation>
    <scope>NUCLEOTIDE SEQUENCE [LARGE SCALE GENOMIC DNA]</scope>
    <source>
        <strain evidence="4 5">NBRC12680</strain>
    </source>
</reference>